<evidence type="ECO:0000256" key="5">
    <source>
        <dbReference type="ARBA" id="ARBA00022694"/>
    </source>
</evidence>
<dbReference type="PANTHER" id="PTHR11953">
    <property type="entry name" value="EXOSOME COMPLEX COMPONENT"/>
    <property type="match status" value="1"/>
</dbReference>
<keyword evidence="4 8" id="KW-0808">Transferase</keyword>
<dbReference type="NCBIfam" id="TIGR01966">
    <property type="entry name" value="RNasePH"/>
    <property type="match status" value="1"/>
</dbReference>
<keyword evidence="2 8" id="KW-0698">rRNA processing</keyword>
<keyword evidence="7" id="KW-0694">RNA-binding</keyword>
<dbReference type="InterPro" id="IPR027408">
    <property type="entry name" value="PNPase/RNase_PH_dom_sf"/>
</dbReference>
<dbReference type="Pfam" id="PF01138">
    <property type="entry name" value="RNase_PH"/>
    <property type="match status" value="1"/>
</dbReference>
<dbReference type="PANTHER" id="PTHR11953:SF0">
    <property type="entry name" value="EXOSOME COMPLEX COMPONENT RRP41"/>
    <property type="match status" value="1"/>
</dbReference>
<dbReference type="HAMAP" id="MF_00564">
    <property type="entry name" value="RNase_PH"/>
    <property type="match status" value="1"/>
</dbReference>
<dbReference type="InterPro" id="IPR020568">
    <property type="entry name" value="Ribosomal_Su5_D2-typ_SF"/>
</dbReference>
<feature type="region of interest" description="Disordered" evidence="9">
    <location>
        <begin position="1"/>
        <end position="34"/>
    </location>
</feature>
<evidence type="ECO:0000256" key="7">
    <source>
        <dbReference type="ARBA" id="ARBA00022884"/>
    </source>
</evidence>
<proteinExistence type="inferred from homology"/>
<evidence type="ECO:0000256" key="1">
    <source>
        <dbReference type="ARBA" id="ARBA00006678"/>
    </source>
</evidence>
<evidence type="ECO:0000256" key="3">
    <source>
        <dbReference type="ARBA" id="ARBA00022555"/>
    </source>
</evidence>
<organism evidence="12 13">
    <name type="scientific">Carboxydichorda subterranea</name>
    <dbReference type="NCBI Taxonomy" id="3109565"/>
    <lineage>
        <taxon>Bacteria</taxon>
        <taxon>Bacillati</taxon>
        <taxon>Bacillota</taxon>
        <taxon>Limnochordia</taxon>
        <taxon>Limnochordales</taxon>
        <taxon>Geochordaceae</taxon>
        <taxon>Carboxydichorda</taxon>
    </lineage>
</organism>
<feature type="binding site" evidence="8">
    <location>
        <position position="112"/>
    </location>
    <ligand>
        <name>phosphate</name>
        <dbReference type="ChEBI" id="CHEBI:43474"/>
        <note>substrate</note>
    </ligand>
</feature>
<evidence type="ECO:0000256" key="6">
    <source>
        <dbReference type="ARBA" id="ARBA00022695"/>
    </source>
</evidence>
<dbReference type="RefSeq" id="WP_324717317.1">
    <property type="nucleotide sequence ID" value="NZ_CP141615.1"/>
</dbReference>
<evidence type="ECO:0000313" key="13">
    <source>
        <dbReference type="Proteomes" id="UP001332192"/>
    </source>
</evidence>
<protein>
    <recommendedName>
        <fullName evidence="8">Ribonuclease PH</fullName>
        <shortName evidence="8">RNase PH</shortName>
        <ecNumber evidence="8">2.7.7.56</ecNumber>
    </recommendedName>
    <alternativeName>
        <fullName evidence="8">tRNA nucleotidyltransferase</fullName>
    </alternativeName>
</protein>
<sequence>MRPSSTPGPSSHDAGTLAGPAARPAAPERVGRAPDAMRPVRIERQVVKWAEGSALISVGDTRVLCTASVEEKVPLFLRGTGNGWVTAEYAMLPRSTRERTPRDISRGRQAGRSVEIQRLIGRSLRAVVDLTALGERTVWVDCDVLQADGGTRTAAITGGFVALADALWWLAAREGWAAIPLADFLAAVSVGIVGGEARLDLEYAEDSVADVDMNVVMTGRGQLVEVQGTAEHSPFDVAGAGRLLELAAGGIRRLVQLQRDTLSPELVAAIDKRREMGLPARPAIDE</sequence>
<keyword evidence="5 8" id="KW-0819">tRNA processing</keyword>
<evidence type="ECO:0000256" key="4">
    <source>
        <dbReference type="ARBA" id="ARBA00022679"/>
    </source>
</evidence>
<dbReference type="SUPFAM" id="SSF54211">
    <property type="entry name" value="Ribosomal protein S5 domain 2-like"/>
    <property type="match status" value="1"/>
</dbReference>
<keyword evidence="6 8" id="KW-0548">Nucleotidyltransferase</keyword>
<dbReference type="SUPFAM" id="SSF55666">
    <property type="entry name" value="Ribonuclease PH domain 2-like"/>
    <property type="match status" value="1"/>
</dbReference>
<dbReference type="InterPro" id="IPR018336">
    <property type="entry name" value="RNase_PH_CS"/>
</dbReference>
<feature type="domain" description="Exoribonuclease phosphorolytic" evidence="10">
    <location>
        <begin position="37"/>
        <end position="166"/>
    </location>
</feature>
<dbReference type="InterPro" id="IPR002381">
    <property type="entry name" value="RNase_PH_bac-type"/>
</dbReference>
<gene>
    <name evidence="8 12" type="primary">rph</name>
    <name evidence="12" type="ORF">U7230_03290</name>
</gene>
<dbReference type="Pfam" id="PF03725">
    <property type="entry name" value="RNase_PH_C"/>
    <property type="match status" value="1"/>
</dbReference>
<keyword evidence="3 8" id="KW-0820">tRNA-binding</keyword>
<dbReference type="PROSITE" id="PS01277">
    <property type="entry name" value="RIBONUCLEASE_PH"/>
    <property type="match status" value="1"/>
</dbReference>
<evidence type="ECO:0000259" key="10">
    <source>
        <dbReference type="Pfam" id="PF01138"/>
    </source>
</evidence>
<dbReference type="Proteomes" id="UP001332192">
    <property type="component" value="Chromosome"/>
</dbReference>
<dbReference type="EC" id="2.7.7.56" evidence="8"/>
<dbReference type="Gene3D" id="3.30.230.70">
    <property type="entry name" value="GHMP Kinase, N-terminal domain"/>
    <property type="match status" value="1"/>
</dbReference>
<dbReference type="CDD" id="cd11362">
    <property type="entry name" value="RNase_PH_bact"/>
    <property type="match status" value="1"/>
</dbReference>
<comment type="subunit">
    <text evidence="8">Homohexameric ring arranged as a trimer of dimers.</text>
</comment>
<evidence type="ECO:0000259" key="11">
    <source>
        <dbReference type="Pfam" id="PF03725"/>
    </source>
</evidence>
<dbReference type="EMBL" id="CP141615">
    <property type="protein sequence ID" value="WRP18046.1"/>
    <property type="molecule type" value="Genomic_DNA"/>
</dbReference>
<comment type="catalytic activity">
    <reaction evidence="8">
        <text>tRNA(n+1) + phosphate = tRNA(n) + a ribonucleoside 5'-diphosphate</text>
        <dbReference type="Rhea" id="RHEA:10628"/>
        <dbReference type="Rhea" id="RHEA-COMP:17343"/>
        <dbReference type="Rhea" id="RHEA-COMP:17344"/>
        <dbReference type="ChEBI" id="CHEBI:43474"/>
        <dbReference type="ChEBI" id="CHEBI:57930"/>
        <dbReference type="ChEBI" id="CHEBI:173114"/>
        <dbReference type="EC" id="2.7.7.56"/>
    </reaction>
</comment>
<keyword evidence="13" id="KW-1185">Reference proteome</keyword>
<name>A0ABZ1BZV0_9FIRM</name>
<dbReference type="InterPro" id="IPR001247">
    <property type="entry name" value="ExoRNase_PH_dom1"/>
</dbReference>
<evidence type="ECO:0000313" key="12">
    <source>
        <dbReference type="EMBL" id="WRP18046.1"/>
    </source>
</evidence>
<dbReference type="InterPro" id="IPR050080">
    <property type="entry name" value="RNase_PH"/>
</dbReference>
<accession>A0ABZ1BZV0</accession>
<comment type="function">
    <text evidence="8">Phosphorolytic 3'-5' exoribonuclease that plays an important role in tRNA 3'-end maturation. Removes nucleotide residues following the 3'-CCA terminus of tRNAs; can also add nucleotides to the ends of RNA molecules by using nucleoside diphosphates as substrates, but this may not be physiologically important. Probably plays a role in initiation of 16S rRNA degradation (leading to ribosome degradation) during starvation.</text>
</comment>
<evidence type="ECO:0000256" key="9">
    <source>
        <dbReference type="SAM" id="MobiDB-lite"/>
    </source>
</evidence>
<feature type="binding site" evidence="8">
    <location>
        <begin position="150"/>
        <end position="152"/>
    </location>
    <ligand>
        <name>phosphate</name>
        <dbReference type="ChEBI" id="CHEBI:43474"/>
        <note>substrate</note>
    </ligand>
</feature>
<evidence type="ECO:0000256" key="2">
    <source>
        <dbReference type="ARBA" id="ARBA00022552"/>
    </source>
</evidence>
<reference evidence="12 13" key="1">
    <citation type="journal article" date="2024" name="Front. Microbiol.">
        <title>Novel thermophilic genera Geochorda gen. nov. and Carboxydochorda gen. nov. from the deep terrestrial subsurface reveal the ecophysiological diversity in the class Limnochordia.</title>
        <authorList>
            <person name="Karnachuk O.V."/>
            <person name="Lukina A.P."/>
            <person name="Avakyan M.R."/>
            <person name="Kadnikov V.V."/>
            <person name="Begmatov S."/>
            <person name="Beletsky A.V."/>
            <person name="Vlasova K.G."/>
            <person name="Novikov A.A."/>
            <person name="Shcherbakova V.A."/>
            <person name="Mardanov A.V."/>
            <person name="Ravin N.V."/>
        </authorList>
    </citation>
    <scope>NUCLEOTIDE SEQUENCE [LARGE SCALE GENOMIC DNA]</scope>
    <source>
        <strain evidence="12 13">L945</strain>
    </source>
</reference>
<dbReference type="InterPro" id="IPR015847">
    <property type="entry name" value="ExoRNase_PH_dom2"/>
</dbReference>
<dbReference type="InterPro" id="IPR036345">
    <property type="entry name" value="ExoRNase_PH_dom2_sf"/>
</dbReference>
<feature type="compositionally biased region" description="Low complexity" evidence="9">
    <location>
        <begin position="14"/>
        <end position="28"/>
    </location>
</feature>
<feature type="domain" description="Exoribonuclease phosphorolytic" evidence="11">
    <location>
        <begin position="184"/>
        <end position="247"/>
    </location>
</feature>
<evidence type="ECO:0000256" key="8">
    <source>
        <dbReference type="HAMAP-Rule" id="MF_00564"/>
    </source>
</evidence>
<comment type="similarity">
    <text evidence="1 8">Belongs to the RNase PH family.</text>
</comment>